<dbReference type="Proteomes" id="UP000280696">
    <property type="component" value="Unassembled WGS sequence"/>
</dbReference>
<dbReference type="EMBL" id="RAYQ01000006">
    <property type="protein sequence ID" value="RKI91957.1"/>
    <property type="molecule type" value="Genomic_DNA"/>
</dbReference>
<dbReference type="InterPro" id="IPR051533">
    <property type="entry name" value="WaaL-like"/>
</dbReference>
<sequence>MIKKAGRSFTTAYLLLIFGIYPLYMHRGYVDIAQAKYHFFIYCSLAGLVILTAAGAACGGQALWRRIRHREAYLINWDSVSLTDMFVILYATEIFISYVFSCDRKEAFGGTQGWYMGLVLLLVLCALYFYISRLWSGSKGVWHAAVLTSGIVFLLGILDRFSVYLIPLETRNPAFISTLGNINWFCGYLSVTAPIGISLFVFGSGKKKVYGVYAFFVFLAGFCQGGSSIFLFFGVLFYSLLWIAVKKRMWIENYFLLLFLWSMSAGTMTAVQLIIKDGYNYDPDSFCVRAAGSPLTLLAGIGALGIYVFLRIRKEGEISSKMQGTVHKVMILMLMAGILGYLILAMPGNKPGAPGAGRLEIFSFGEAWGNGRGAAITGSIEAYRQMPFFRKLFGAGPDCFSVYVYSLEEVAQMLRANFGSNRLTNAHNELLTCLINTGFAGTCLFAGTFAFFAGSCMRKGKENPTFYLFAVCIICYFVHNMVSFAQVLNFPYLFLLLGMGENMKRNQKF</sequence>
<feature type="transmembrane region" description="Helical" evidence="1">
    <location>
        <begin position="182"/>
        <end position="204"/>
    </location>
</feature>
<feature type="transmembrane region" description="Helical" evidence="1">
    <location>
        <begin position="295"/>
        <end position="313"/>
    </location>
</feature>
<dbReference type="AlphaFoldDB" id="A0A3A9AKP5"/>
<keyword evidence="1" id="KW-0812">Transmembrane</keyword>
<feature type="transmembrane region" description="Helical" evidence="1">
    <location>
        <begin position="466"/>
        <end position="488"/>
    </location>
</feature>
<feature type="transmembrane region" description="Helical" evidence="1">
    <location>
        <begin position="255"/>
        <end position="275"/>
    </location>
</feature>
<feature type="transmembrane region" description="Helical" evidence="1">
    <location>
        <begin position="434"/>
        <end position="454"/>
    </location>
</feature>
<keyword evidence="3" id="KW-1185">Reference proteome</keyword>
<dbReference type="PANTHER" id="PTHR37422:SF13">
    <property type="entry name" value="LIPOPOLYSACCHARIDE BIOSYNTHESIS PROTEIN PA4999-RELATED"/>
    <property type="match status" value="1"/>
</dbReference>
<feature type="transmembrane region" description="Helical" evidence="1">
    <location>
        <begin position="210"/>
        <end position="243"/>
    </location>
</feature>
<feature type="transmembrane region" description="Helical" evidence="1">
    <location>
        <begin position="82"/>
        <end position="101"/>
    </location>
</feature>
<feature type="transmembrane region" description="Helical" evidence="1">
    <location>
        <begin position="6"/>
        <end position="25"/>
    </location>
</feature>
<keyword evidence="1" id="KW-1133">Transmembrane helix</keyword>
<evidence type="ECO:0000313" key="2">
    <source>
        <dbReference type="EMBL" id="RKI91957.1"/>
    </source>
</evidence>
<accession>A0A3A9AKP5</accession>
<evidence type="ECO:0008006" key="4">
    <source>
        <dbReference type="Google" id="ProtNLM"/>
    </source>
</evidence>
<dbReference type="OrthoDB" id="9796676at2"/>
<comment type="caution">
    <text evidence="2">The sequence shown here is derived from an EMBL/GenBank/DDBJ whole genome shotgun (WGS) entry which is preliminary data.</text>
</comment>
<name>A0A3A9AKP5_9FIRM</name>
<feature type="transmembrane region" description="Helical" evidence="1">
    <location>
        <begin position="325"/>
        <end position="344"/>
    </location>
</feature>
<dbReference type="RefSeq" id="WP_120468463.1">
    <property type="nucleotide sequence ID" value="NZ_RAYQ01000006.1"/>
</dbReference>
<organism evidence="2 3">
    <name type="scientific">Parablautia intestinalis</name>
    <dbReference type="NCBI Taxonomy" id="2320100"/>
    <lineage>
        <taxon>Bacteria</taxon>
        <taxon>Bacillati</taxon>
        <taxon>Bacillota</taxon>
        <taxon>Clostridia</taxon>
        <taxon>Lachnospirales</taxon>
        <taxon>Lachnospiraceae</taxon>
        <taxon>Parablautia</taxon>
    </lineage>
</organism>
<evidence type="ECO:0000313" key="3">
    <source>
        <dbReference type="Proteomes" id="UP000280696"/>
    </source>
</evidence>
<feature type="transmembrane region" description="Helical" evidence="1">
    <location>
        <begin position="141"/>
        <end position="161"/>
    </location>
</feature>
<gene>
    <name evidence="2" type="ORF">D7V94_07680</name>
</gene>
<protein>
    <recommendedName>
        <fullName evidence="4">O-antigen ligase domain-containing protein</fullName>
    </recommendedName>
</protein>
<feature type="transmembrane region" description="Helical" evidence="1">
    <location>
        <begin position="37"/>
        <end position="62"/>
    </location>
</feature>
<proteinExistence type="predicted"/>
<keyword evidence="1" id="KW-0472">Membrane</keyword>
<reference evidence="2 3" key="1">
    <citation type="submission" date="2018-09" db="EMBL/GenBank/DDBJ databases">
        <title>Murine metabolic-syndrome-specific gut microbial biobank.</title>
        <authorList>
            <person name="Liu C."/>
        </authorList>
    </citation>
    <scope>NUCLEOTIDE SEQUENCE [LARGE SCALE GENOMIC DNA]</scope>
    <source>
        <strain evidence="2 3">0.1xD8-82</strain>
    </source>
</reference>
<dbReference type="PANTHER" id="PTHR37422">
    <property type="entry name" value="TEICHURONIC ACID BIOSYNTHESIS PROTEIN TUAE"/>
    <property type="match status" value="1"/>
</dbReference>
<evidence type="ECO:0000256" key="1">
    <source>
        <dbReference type="SAM" id="Phobius"/>
    </source>
</evidence>
<feature type="transmembrane region" description="Helical" evidence="1">
    <location>
        <begin position="113"/>
        <end position="135"/>
    </location>
</feature>